<proteinExistence type="predicted"/>
<reference evidence="1" key="1">
    <citation type="submission" date="2021-05" db="EMBL/GenBank/DDBJ databases">
        <authorList>
            <person name="Scholz U."/>
            <person name="Mascher M."/>
            <person name="Fiebig A."/>
        </authorList>
    </citation>
    <scope>NUCLEOTIDE SEQUENCE [LARGE SCALE GENOMIC DNA]</scope>
</reference>
<keyword evidence="2" id="KW-1185">Reference proteome</keyword>
<dbReference type="Proteomes" id="UP001732700">
    <property type="component" value="Chromosome 6C"/>
</dbReference>
<reference evidence="1" key="2">
    <citation type="submission" date="2025-09" db="UniProtKB">
        <authorList>
            <consortium name="EnsemblPlants"/>
        </authorList>
    </citation>
    <scope>IDENTIFICATION</scope>
</reference>
<sequence>MADALDYLHFDCGRPTIHCDLKPSNILLDDDMNALLGDFGIASLYQDKWSTSTSSTSSSSVGVKGTIGYIAPEYAGGGRGASTSGDVYGFGIILLEMMTGKRPTDPMFKDGVSIVGFVDSNFPHEIDHVIDAYLIEEWKDIAQVKKVPQNYIHECLVSVLQLALSCTHPVPSKRMNMKEIASKMHAIKTSYVGRKA</sequence>
<accession>A0ACD5YWG4</accession>
<name>A0ACD5YWG4_AVESA</name>
<evidence type="ECO:0000313" key="1">
    <source>
        <dbReference type="EnsemblPlants" id="AVESA.00010b.r2.6CG1078780.1.CDS"/>
    </source>
</evidence>
<dbReference type="EnsemblPlants" id="AVESA.00010b.r2.6CG1078780.1">
    <property type="protein sequence ID" value="AVESA.00010b.r2.6CG1078780.1.CDS"/>
    <property type="gene ID" value="AVESA.00010b.r2.6CG1078780"/>
</dbReference>
<organism evidence="1 2">
    <name type="scientific">Avena sativa</name>
    <name type="common">Oat</name>
    <dbReference type="NCBI Taxonomy" id="4498"/>
    <lineage>
        <taxon>Eukaryota</taxon>
        <taxon>Viridiplantae</taxon>
        <taxon>Streptophyta</taxon>
        <taxon>Embryophyta</taxon>
        <taxon>Tracheophyta</taxon>
        <taxon>Spermatophyta</taxon>
        <taxon>Magnoliopsida</taxon>
        <taxon>Liliopsida</taxon>
        <taxon>Poales</taxon>
        <taxon>Poaceae</taxon>
        <taxon>BOP clade</taxon>
        <taxon>Pooideae</taxon>
        <taxon>Poodae</taxon>
        <taxon>Poeae</taxon>
        <taxon>Poeae Chloroplast Group 1 (Aveneae type)</taxon>
        <taxon>Aveninae</taxon>
        <taxon>Avena</taxon>
    </lineage>
</organism>
<evidence type="ECO:0000313" key="2">
    <source>
        <dbReference type="Proteomes" id="UP001732700"/>
    </source>
</evidence>
<protein>
    <submittedName>
        <fullName evidence="1">Uncharacterized protein</fullName>
    </submittedName>
</protein>